<evidence type="ECO:0000256" key="1">
    <source>
        <dbReference type="SAM" id="MobiDB-lite"/>
    </source>
</evidence>
<name>A0A4R2PX05_9PSEU</name>
<dbReference type="AlphaFoldDB" id="A0A4R2PX05"/>
<feature type="non-terminal residue" evidence="2">
    <location>
        <position position="40"/>
    </location>
</feature>
<accession>A0A4R2PX05</accession>
<comment type="caution">
    <text evidence="2">The sequence shown here is derived from an EMBL/GenBank/DDBJ whole genome shotgun (WGS) entry which is preliminary data.</text>
</comment>
<evidence type="ECO:0000313" key="3">
    <source>
        <dbReference type="Proteomes" id="UP000294911"/>
    </source>
</evidence>
<protein>
    <submittedName>
        <fullName evidence="2">Uncharacterized protein</fullName>
    </submittedName>
</protein>
<gene>
    <name evidence="2" type="ORF">EV191_1441</name>
</gene>
<organism evidence="2 3">
    <name type="scientific">Tamaricihabitans halophyticus</name>
    <dbReference type="NCBI Taxonomy" id="1262583"/>
    <lineage>
        <taxon>Bacteria</taxon>
        <taxon>Bacillati</taxon>
        <taxon>Actinomycetota</taxon>
        <taxon>Actinomycetes</taxon>
        <taxon>Pseudonocardiales</taxon>
        <taxon>Pseudonocardiaceae</taxon>
        <taxon>Tamaricihabitans</taxon>
    </lineage>
</organism>
<sequence>MAHNNGSDSPDSPGSGSASSEELAAAVDAAYVERYALAVR</sequence>
<dbReference type="Proteomes" id="UP000294911">
    <property type="component" value="Unassembled WGS sequence"/>
</dbReference>
<evidence type="ECO:0000313" key="2">
    <source>
        <dbReference type="EMBL" id="TCP38691.1"/>
    </source>
</evidence>
<feature type="region of interest" description="Disordered" evidence="1">
    <location>
        <begin position="1"/>
        <end position="23"/>
    </location>
</feature>
<reference evidence="2 3" key="1">
    <citation type="submission" date="2019-03" db="EMBL/GenBank/DDBJ databases">
        <title>Genomic Encyclopedia of Type Strains, Phase IV (KMG-IV): sequencing the most valuable type-strain genomes for metagenomic binning, comparative biology and taxonomic classification.</title>
        <authorList>
            <person name="Goeker M."/>
        </authorList>
    </citation>
    <scope>NUCLEOTIDE SEQUENCE [LARGE SCALE GENOMIC DNA]</scope>
    <source>
        <strain evidence="2 3">DSM 45765</strain>
    </source>
</reference>
<dbReference type="EMBL" id="SLXQ01000044">
    <property type="protein sequence ID" value="TCP38691.1"/>
    <property type="molecule type" value="Genomic_DNA"/>
</dbReference>
<keyword evidence="3" id="KW-1185">Reference proteome</keyword>
<proteinExistence type="predicted"/>